<protein>
    <submittedName>
        <fullName evidence="1">Uncharacterized protein</fullName>
    </submittedName>
</protein>
<sequence>MPFGHIGQDFRTKGREGVISLKGIIRGNVKQVQMFNDFANRPPFKRRFTVKICGGEVSQQGINGVAFVLEVMSSLHGQSVTKAY</sequence>
<gene>
    <name evidence="1" type="ORF">GCM10009069_14120</name>
</gene>
<dbReference type="Proteomes" id="UP000634004">
    <property type="component" value="Unassembled WGS sequence"/>
</dbReference>
<name>A0A8J3CPZ3_9PROT</name>
<reference evidence="1" key="2">
    <citation type="submission" date="2020-09" db="EMBL/GenBank/DDBJ databases">
        <authorList>
            <person name="Sun Q."/>
            <person name="Kim S."/>
        </authorList>
    </citation>
    <scope>NUCLEOTIDE SEQUENCE</scope>
    <source>
        <strain evidence="1">KCTC 32513</strain>
    </source>
</reference>
<keyword evidence="2" id="KW-1185">Reference proteome</keyword>
<comment type="caution">
    <text evidence="1">The sequence shown here is derived from an EMBL/GenBank/DDBJ whole genome shotgun (WGS) entry which is preliminary data.</text>
</comment>
<evidence type="ECO:0000313" key="2">
    <source>
        <dbReference type="Proteomes" id="UP000634004"/>
    </source>
</evidence>
<proteinExistence type="predicted"/>
<evidence type="ECO:0000313" key="1">
    <source>
        <dbReference type="EMBL" id="GHA92059.1"/>
    </source>
</evidence>
<dbReference type="EMBL" id="BMZH01000004">
    <property type="protein sequence ID" value="GHA92059.1"/>
    <property type="molecule type" value="Genomic_DNA"/>
</dbReference>
<accession>A0A8J3CPZ3</accession>
<dbReference type="AlphaFoldDB" id="A0A8J3CPZ3"/>
<reference evidence="1" key="1">
    <citation type="journal article" date="2014" name="Int. J. Syst. Evol. Microbiol.">
        <title>Complete genome sequence of Corynebacterium casei LMG S-19264T (=DSM 44701T), isolated from a smear-ripened cheese.</title>
        <authorList>
            <consortium name="US DOE Joint Genome Institute (JGI-PGF)"/>
            <person name="Walter F."/>
            <person name="Albersmeier A."/>
            <person name="Kalinowski J."/>
            <person name="Ruckert C."/>
        </authorList>
    </citation>
    <scope>NUCLEOTIDE SEQUENCE</scope>
    <source>
        <strain evidence="1">KCTC 32513</strain>
    </source>
</reference>
<organism evidence="1 2">
    <name type="scientific">Algimonas arctica</name>
    <dbReference type="NCBI Taxonomy" id="1479486"/>
    <lineage>
        <taxon>Bacteria</taxon>
        <taxon>Pseudomonadati</taxon>
        <taxon>Pseudomonadota</taxon>
        <taxon>Alphaproteobacteria</taxon>
        <taxon>Maricaulales</taxon>
        <taxon>Robiginitomaculaceae</taxon>
        <taxon>Algimonas</taxon>
    </lineage>
</organism>